<feature type="domain" description="Glycosyl transferase family 1" evidence="2">
    <location>
        <begin position="256"/>
        <end position="304"/>
    </location>
</feature>
<evidence type="ECO:0000313" key="4">
    <source>
        <dbReference type="Proteomes" id="UP000004664"/>
    </source>
</evidence>
<evidence type="ECO:0000256" key="1">
    <source>
        <dbReference type="ARBA" id="ARBA00022679"/>
    </source>
</evidence>
<dbReference type="STRING" id="697282.Mettu_1770"/>
<evidence type="ECO:0000313" key="3">
    <source>
        <dbReference type="EMBL" id="EGW22936.1"/>
    </source>
</evidence>
<dbReference type="PANTHER" id="PTHR46401:SF2">
    <property type="entry name" value="GLYCOSYLTRANSFERASE WBBK-RELATED"/>
    <property type="match status" value="1"/>
</dbReference>
<dbReference type="EMBL" id="JH109152">
    <property type="protein sequence ID" value="EGW22936.1"/>
    <property type="molecule type" value="Genomic_DNA"/>
</dbReference>
<proteinExistence type="predicted"/>
<dbReference type="Gene3D" id="3.40.50.2000">
    <property type="entry name" value="Glycogen Phosphorylase B"/>
    <property type="match status" value="1"/>
</dbReference>
<dbReference type="InterPro" id="IPR001296">
    <property type="entry name" value="Glyco_trans_1"/>
</dbReference>
<dbReference type="PANTHER" id="PTHR46401">
    <property type="entry name" value="GLYCOSYLTRANSFERASE WBBK-RELATED"/>
    <property type="match status" value="1"/>
</dbReference>
<evidence type="ECO:0000259" key="2">
    <source>
        <dbReference type="Pfam" id="PF00534"/>
    </source>
</evidence>
<gene>
    <name evidence="3" type="ORF">Mettu_1770</name>
</gene>
<dbReference type="AlphaFoldDB" id="G3IVS9"/>
<protein>
    <submittedName>
        <fullName evidence="3">Glycosyl transferase group 1</fullName>
    </submittedName>
</protein>
<dbReference type="eggNOG" id="COG0438">
    <property type="taxonomic scope" value="Bacteria"/>
</dbReference>
<dbReference type="GO" id="GO:0016757">
    <property type="term" value="F:glycosyltransferase activity"/>
    <property type="evidence" value="ECO:0007669"/>
    <property type="project" value="InterPro"/>
</dbReference>
<accession>G3IVS9</accession>
<organism evidence="3 4">
    <name type="scientific">Methylobacter tundripaludum (strain ATCC BAA-1195 / DSM 17260 / SV96)</name>
    <dbReference type="NCBI Taxonomy" id="697282"/>
    <lineage>
        <taxon>Bacteria</taxon>
        <taxon>Pseudomonadati</taxon>
        <taxon>Pseudomonadota</taxon>
        <taxon>Gammaproteobacteria</taxon>
        <taxon>Methylococcales</taxon>
        <taxon>Methylococcaceae</taxon>
        <taxon>Methylobacter</taxon>
    </lineage>
</organism>
<name>G3IVS9_METTV</name>
<dbReference type="Pfam" id="PF00534">
    <property type="entry name" value="Glycos_transf_1"/>
    <property type="match status" value="1"/>
</dbReference>
<dbReference type="GO" id="GO:0009103">
    <property type="term" value="P:lipopolysaccharide biosynthetic process"/>
    <property type="evidence" value="ECO:0007669"/>
    <property type="project" value="TreeGrafter"/>
</dbReference>
<dbReference type="HOGENOM" id="CLU_747652_0_0_6"/>
<dbReference type="Proteomes" id="UP000004664">
    <property type="component" value="Unassembled WGS sequence"/>
</dbReference>
<reference evidence="3 4" key="1">
    <citation type="submission" date="2011-06" db="EMBL/GenBank/DDBJ databases">
        <title>Genomic sequence of Methylobacter tundripaludum SV96.</title>
        <authorList>
            <consortium name="US DOE Joint Genome Institute"/>
            <person name="Lucas S."/>
            <person name="Han J."/>
            <person name="Lapidus A."/>
            <person name="Cheng J.-F."/>
            <person name="Goodwin L."/>
            <person name="Pitluck S."/>
            <person name="Held B."/>
            <person name="Detter J.C."/>
            <person name="Han C."/>
            <person name="Tapia R."/>
            <person name="Land M."/>
            <person name="Hauser L."/>
            <person name="Kyrpides N."/>
            <person name="Ivanova N."/>
            <person name="Ovchinnikova G."/>
            <person name="Pagani I."/>
            <person name="Klotz M.G."/>
            <person name="Dispirito A.A."/>
            <person name="Murrell J.C."/>
            <person name="Dunfield P."/>
            <person name="Kalyuzhnaya M.G."/>
            <person name="Svenning M."/>
            <person name="Trotsenko Y.A."/>
            <person name="Stein L.Y."/>
            <person name="Woyke T."/>
        </authorList>
    </citation>
    <scope>NUCLEOTIDE SEQUENCE [LARGE SCALE GENOMIC DNA]</scope>
    <source>
        <strain evidence="4">ATCC BAA-1195 / DSM 17260 / SV96</strain>
    </source>
</reference>
<dbReference type="RefSeq" id="WP_006890948.1">
    <property type="nucleotide sequence ID" value="NZ_JH109152.1"/>
</dbReference>
<keyword evidence="1 3" id="KW-0808">Transferase</keyword>
<dbReference type="SUPFAM" id="SSF53756">
    <property type="entry name" value="UDP-Glycosyltransferase/glycogen phosphorylase"/>
    <property type="match status" value="1"/>
</dbReference>
<keyword evidence="4" id="KW-1185">Reference proteome</keyword>
<sequence length="370" mass="41783">MTEHVRERKAVRLHLTNIAGLGAVQLIQSLLPNFERLLDYKLEAVYLPSRGELSNYETACHETKLICYKRYLPNSISRLLECTLFGSKFDGTTPLLVLGDIPVRSKTKQTVFVQTPLLAQGASTGRQLGAIKYWIARWLFKLNIGYVSTFIVQTEAMKAALIDTYPEIIGRVHVIAQPAPLWLLESQLKRTQRNIRTDSGLRLFYPAAVYPHKNHRFLRAIQADRANVWPVSELLLTIPENLNPNPAIAWIHCVDRLAPDKVIKAYENADALLFLSLSESFGFPLVEAMWIGLPIICPDLPYARTLCGNQAIYFNPEDLNSLYVAVVNLSERLDSGWWPEWSENLKVIPRNWEEVAAAMLGLATDEGEAA</sequence>